<evidence type="ECO:0000313" key="1">
    <source>
        <dbReference type="EnsemblMetazoa" id="CLYHEMP011470.1"/>
    </source>
</evidence>
<accession>A0A7M5WST4</accession>
<dbReference type="PANTHER" id="PTHR33099">
    <property type="entry name" value="FE2OG DIOXYGENASE DOMAIN-CONTAINING PROTEIN"/>
    <property type="match status" value="1"/>
</dbReference>
<evidence type="ECO:0008006" key="3">
    <source>
        <dbReference type="Google" id="ProtNLM"/>
    </source>
</evidence>
<keyword evidence="2" id="KW-1185">Reference proteome</keyword>
<dbReference type="EnsemblMetazoa" id="CLYHEMT011470.1">
    <property type="protein sequence ID" value="CLYHEMP011470.1"/>
    <property type="gene ID" value="CLYHEMG011470"/>
</dbReference>
<dbReference type="PANTHER" id="PTHR33099:SF7">
    <property type="entry name" value="MYND-TYPE DOMAIN-CONTAINING PROTEIN"/>
    <property type="match status" value="1"/>
</dbReference>
<reference evidence="1" key="1">
    <citation type="submission" date="2021-01" db="UniProtKB">
        <authorList>
            <consortium name="EnsemblMetazoa"/>
        </authorList>
    </citation>
    <scope>IDENTIFICATION</scope>
</reference>
<dbReference type="Gene3D" id="2.60.120.620">
    <property type="entry name" value="q2cbj1_9rhob like domain"/>
    <property type="match status" value="1"/>
</dbReference>
<proteinExistence type="predicted"/>
<protein>
    <recommendedName>
        <fullName evidence="3">Fe2OG dioxygenase domain-containing protein</fullName>
    </recommendedName>
</protein>
<organism evidence="1 2">
    <name type="scientific">Clytia hemisphaerica</name>
    <dbReference type="NCBI Taxonomy" id="252671"/>
    <lineage>
        <taxon>Eukaryota</taxon>
        <taxon>Metazoa</taxon>
        <taxon>Cnidaria</taxon>
        <taxon>Hydrozoa</taxon>
        <taxon>Hydroidolina</taxon>
        <taxon>Leptothecata</taxon>
        <taxon>Obeliida</taxon>
        <taxon>Clytiidae</taxon>
        <taxon>Clytia</taxon>
    </lineage>
</organism>
<sequence>SNSDENDGHDNTRKIEPKHPIMAELADMLISMKDKPGTFATDGVLQNSPFPGLNIKGVGPICLPLCDTQAKKIISVANQAPFGLGEKTLVDETVRKSWAIQPDKILLENPIFQSKLQSVVSKVKEDLGCDSNHVKAEIYKLLLYEEDGHFKPHRDSEKEDGMFATLIVQLPSIFTGNDLIVNHNGKTKVVKFDRQESRYEIIYAAHYADCEHEITPLKCGYRIALVYNLIWTFPNKPPPSMQSNETIAKKLTMLLKKVGDTHENVFGWPLEHRYSKASLTNGLAALKGKDRYIGLSFNLANKALSEEEKFSFYISKLSRETVEGGDHDWQGCFEGTGDLDEDDTSIEKAYGFDGQQIEFKSVKFDVESDLLGFEKQFDGDVESFWGDHDKEEVDGPTGNEGSSCNRWYSTYIILAVPEKLKFALVCNSGFKQALRQIMQEFEQKLPKLKGHMVTFLEKFSASSFTDKDDPYQRYNSHGRMQQKGEKNIVKVVKILTKLADPKLTSLFISKVLGSPRSSWGCRNDSEIYGLIPELPIQSFATLLLSVPWQGIEKAVIELISRCPTAQLSKWLDVFAQTDLTEIADKVIDASFGNVVLLTSREHFPLFQKAFQLILNNEKLHSSCWEKVTKSVSLINSIELLAYLCSSFPPKSFIFDFLFNSIIGYVKNATDLIDTDRYSTILLEAVKPILNDTSFKDKLSLLCSQITAKQCFPIIGKILSHVELFTNKETFNLFLLTFMKQFSSISLEASHIPDIVNIAKVLYSQNTSSDMEQRKLFIATCQKINNPDILCVVITELSTVFHKAEFSFTLSHLIKSLLILLQTQPFGNTDAMVALLLLMFNKEEEKMLEEFVSNKFIVNSAEILGKVLLTLCSDQNKENYGLLKINKSFQNVLRYYINHCTIMKPDSQCFSTVLIFLFKNEKWSLASELLPTLLEIDFIKEDFKSCFESVIKIKSKNTSNYIKLLNVCIDSLDYFLGARKSVSSNNYKLILEFTKKLAKSGNKELSEKLSNLNQLKCNDIDNMFSNTPSILKQLLDDLKTKHENTITYQLLTSTRARHLQNVQAAGPPLLDWSQPNAVIQGQPDVQHFLRSNQETFIYKIFKSVFDARNWVSRYSGKKPSDGYNFQTEIKGTGKNTKVILQKNREDYDFKLRMYSALMAELKVLNVKLQALSNKRPSAEQSNLSGVSQKVQVIQID</sequence>
<dbReference type="Proteomes" id="UP000594262">
    <property type="component" value="Unplaced"/>
</dbReference>
<dbReference type="OrthoDB" id="6350294at2759"/>
<name>A0A7M5WST4_9CNID</name>
<evidence type="ECO:0000313" key="2">
    <source>
        <dbReference type="Proteomes" id="UP000594262"/>
    </source>
</evidence>
<dbReference type="AlphaFoldDB" id="A0A7M5WST4"/>